<keyword evidence="4 10" id="KW-1133">Transmembrane helix</keyword>
<reference evidence="12 13" key="1">
    <citation type="submission" date="2009-03" db="EMBL/GenBank/DDBJ databases">
        <title>Comparison of the complete genome sequences of Rhodococcus erythropolis PR4 and Rhodococcus opacus B4.</title>
        <authorList>
            <person name="Takarada H."/>
            <person name="Sekine M."/>
            <person name="Hosoyama A."/>
            <person name="Yamada R."/>
            <person name="Fujisawa T."/>
            <person name="Omata S."/>
            <person name="Shimizu A."/>
            <person name="Tsukatani N."/>
            <person name="Tanikawa S."/>
            <person name="Fujita N."/>
            <person name="Harayama S."/>
        </authorList>
    </citation>
    <scope>NUCLEOTIDE SEQUENCE [LARGE SCALE GENOMIC DNA]</scope>
    <source>
        <strain evidence="12 13">B4</strain>
        <plasmid evidence="12 13">pROB01</plasmid>
    </source>
</reference>
<keyword evidence="10" id="KW-0915">Sodium</keyword>
<evidence type="ECO:0000256" key="11">
    <source>
        <dbReference type="SAM" id="MobiDB-lite"/>
    </source>
</evidence>
<evidence type="ECO:0000313" key="12">
    <source>
        <dbReference type="EMBL" id="BAH55678.1"/>
    </source>
</evidence>
<dbReference type="KEGG" id="rop:ROP_pROB01-01790"/>
<comment type="function">
    <text evidence="9 10">Fluoride-specific ion channel. Important for reducing fluoride concentration in the cell, thus reducing its toxicity.</text>
</comment>
<keyword evidence="10" id="KW-0406">Ion transport</keyword>
<dbReference type="GO" id="GO:0140114">
    <property type="term" value="P:cellular detoxification of fluoride"/>
    <property type="evidence" value="ECO:0007669"/>
    <property type="project" value="UniProtKB-UniRule"/>
</dbReference>
<gene>
    <name evidence="10" type="primary">fluC</name>
    <name evidence="10" type="synonym">crcB</name>
    <name evidence="12" type="ordered locus">ROP_pROB01-01790</name>
</gene>
<dbReference type="GO" id="GO:0062054">
    <property type="term" value="F:fluoride channel activity"/>
    <property type="evidence" value="ECO:0007669"/>
    <property type="project" value="UniProtKB-UniRule"/>
</dbReference>
<feature type="binding site" evidence="10">
    <location>
        <position position="120"/>
    </location>
    <ligand>
        <name>Na(+)</name>
        <dbReference type="ChEBI" id="CHEBI:29101"/>
        <note>structural</note>
    </ligand>
</feature>
<keyword evidence="10" id="KW-0479">Metal-binding</keyword>
<name>C1BCT4_RHOOB</name>
<keyword evidence="12" id="KW-0614">Plasmid</keyword>
<feature type="binding site" evidence="10">
    <location>
        <position position="117"/>
    </location>
    <ligand>
        <name>Na(+)</name>
        <dbReference type="ChEBI" id="CHEBI:29101"/>
        <note>structural</note>
    </ligand>
</feature>
<evidence type="ECO:0000256" key="3">
    <source>
        <dbReference type="ARBA" id="ARBA00022692"/>
    </source>
</evidence>
<organism evidence="12 13">
    <name type="scientific">Rhodococcus opacus (strain B4)</name>
    <dbReference type="NCBI Taxonomy" id="632772"/>
    <lineage>
        <taxon>Bacteria</taxon>
        <taxon>Bacillati</taxon>
        <taxon>Actinomycetota</taxon>
        <taxon>Actinomycetes</taxon>
        <taxon>Mycobacteriales</taxon>
        <taxon>Nocardiaceae</taxon>
        <taxon>Rhodococcus</taxon>
    </lineage>
</organism>
<keyword evidence="3 10" id="KW-0812">Transmembrane</keyword>
<evidence type="ECO:0000256" key="7">
    <source>
        <dbReference type="ARBA" id="ARBA00035120"/>
    </source>
</evidence>
<evidence type="ECO:0000256" key="4">
    <source>
        <dbReference type="ARBA" id="ARBA00022989"/>
    </source>
</evidence>
<evidence type="ECO:0000256" key="1">
    <source>
        <dbReference type="ARBA" id="ARBA00004651"/>
    </source>
</evidence>
<keyword evidence="6 10" id="KW-0407">Ion channel</keyword>
<keyword evidence="10" id="KW-0813">Transport</keyword>
<feature type="transmembrane region" description="Helical" evidence="10">
    <location>
        <begin position="71"/>
        <end position="95"/>
    </location>
</feature>
<feature type="transmembrane region" description="Helical" evidence="10">
    <location>
        <begin position="107"/>
        <end position="126"/>
    </location>
</feature>
<evidence type="ECO:0000256" key="5">
    <source>
        <dbReference type="ARBA" id="ARBA00023136"/>
    </source>
</evidence>
<dbReference type="Pfam" id="PF02537">
    <property type="entry name" value="CRCB"/>
    <property type="match status" value="1"/>
</dbReference>
<evidence type="ECO:0000256" key="8">
    <source>
        <dbReference type="ARBA" id="ARBA00035585"/>
    </source>
</evidence>
<dbReference type="PANTHER" id="PTHR28259:SF1">
    <property type="entry name" value="FLUORIDE EXPORT PROTEIN 1-RELATED"/>
    <property type="match status" value="1"/>
</dbReference>
<evidence type="ECO:0000313" key="13">
    <source>
        <dbReference type="Proteomes" id="UP000002212"/>
    </source>
</evidence>
<comment type="similarity">
    <text evidence="7 10">Belongs to the fluoride channel Fluc/FEX (TC 1.A.43) family.</text>
</comment>
<feature type="transmembrane region" description="Helical" evidence="10">
    <location>
        <begin position="138"/>
        <end position="162"/>
    </location>
</feature>
<dbReference type="HAMAP" id="MF_00454">
    <property type="entry name" value="FluC"/>
    <property type="match status" value="1"/>
</dbReference>
<dbReference type="EMBL" id="AP011116">
    <property type="protein sequence ID" value="BAH55678.1"/>
    <property type="molecule type" value="Genomic_DNA"/>
</dbReference>
<geneLocation type="plasmid" evidence="12 13">
    <name>pROB01</name>
</geneLocation>
<dbReference type="AlphaFoldDB" id="C1BCT4"/>
<proteinExistence type="inferred from homology"/>
<feature type="region of interest" description="Disordered" evidence="11">
    <location>
        <begin position="1"/>
        <end position="35"/>
    </location>
</feature>
<evidence type="ECO:0000256" key="2">
    <source>
        <dbReference type="ARBA" id="ARBA00022475"/>
    </source>
</evidence>
<comment type="activity regulation">
    <text evidence="10">Na(+) is not transported, but it plays an essential structural role and its presence is essential for fluoride channel function.</text>
</comment>
<dbReference type="Proteomes" id="UP000002212">
    <property type="component" value="Plasmid pROB01"/>
</dbReference>
<evidence type="ECO:0000256" key="6">
    <source>
        <dbReference type="ARBA" id="ARBA00023303"/>
    </source>
</evidence>
<dbReference type="InterPro" id="IPR003691">
    <property type="entry name" value="FluC"/>
</dbReference>
<dbReference type="HOGENOM" id="CLU_114342_1_1_11"/>
<keyword evidence="5 10" id="KW-0472">Membrane</keyword>
<accession>C1BCT4</accession>
<dbReference type="PANTHER" id="PTHR28259">
    <property type="entry name" value="FLUORIDE EXPORT PROTEIN 1-RELATED"/>
    <property type="match status" value="1"/>
</dbReference>
<dbReference type="GO" id="GO:0005886">
    <property type="term" value="C:plasma membrane"/>
    <property type="evidence" value="ECO:0007669"/>
    <property type="project" value="UniProtKB-SubCell"/>
</dbReference>
<evidence type="ECO:0000256" key="10">
    <source>
        <dbReference type="HAMAP-Rule" id="MF_00454"/>
    </source>
</evidence>
<dbReference type="PATRIC" id="fig|632772.20.peg.7897"/>
<keyword evidence="2 10" id="KW-1003">Cell membrane</keyword>
<evidence type="ECO:0000256" key="9">
    <source>
        <dbReference type="ARBA" id="ARBA00049940"/>
    </source>
</evidence>
<dbReference type="GO" id="GO:0046872">
    <property type="term" value="F:metal ion binding"/>
    <property type="evidence" value="ECO:0007669"/>
    <property type="project" value="UniProtKB-KW"/>
</dbReference>
<sequence length="174" mass="18274">MAPFPFRGRSVPVDGRRDPNPTLPVDPDTAPRTPGPLHVRPAAIAAVGGGGLLGAPLRYQLGVWFPQAAGGWPVTTFVINVAGAFLLGLVLEALTRLGPDTAWRQRVRLGVGTGVLGSFTTYSTLAVDADLLLRGHQWWAAGSYAAGTVLAGMVATIAGIAVGEQVRSRREEQR</sequence>
<comment type="catalytic activity">
    <reaction evidence="8">
        <text>fluoride(in) = fluoride(out)</text>
        <dbReference type="Rhea" id="RHEA:76159"/>
        <dbReference type="ChEBI" id="CHEBI:17051"/>
    </reaction>
    <physiologicalReaction direction="left-to-right" evidence="8">
        <dbReference type="Rhea" id="RHEA:76160"/>
    </physiologicalReaction>
</comment>
<comment type="subcellular location">
    <subcellularLocation>
        <location evidence="1 10">Cell membrane</location>
        <topology evidence="1 10">Multi-pass membrane protein</topology>
    </subcellularLocation>
</comment>
<protein>
    <recommendedName>
        <fullName evidence="10">Fluoride-specific ion channel FluC</fullName>
    </recommendedName>
</protein>